<proteinExistence type="predicted"/>
<feature type="compositionally biased region" description="Polar residues" evidence="1">
    <location>
        <begin position="51"/>
        <end position="69"/>
    </location>
</feature>
<evidence type="ECO:0000256" key="1">
    <source>
        <dbReference type="SAM" id="MobiDB-lite"/>
    </source>
</evidence>
<sequence length="76" mass="8624">MSLTHNSRTTRSIYASSRRNKIFHDTDMGVHRSPRRSSRQASIFPRKPFPSTGSPQTTPQADLTENDSYNIEEKGS</sequence>
<dbReference type="AlphaFoldDB" id="A0A9P6AK76"/>
<comment type="caution">
    <text evidence="2">The sequence shown here is derived from an EMBL/GenBank/DDBJ whole genome shotgun (WGS) entry which is preliminary data.</text>
</comment>
<gene>
    <name evidence="2" type="ORF">BS47DRAFT_1351877</name>
</gene>
<evidence type="ECO:0000313" key="3">
    <source>
        <dbReference type="Proteomes" id="UP000886523"/>
    </source>
</evidence>
<name>A0A9P6AK76_9AGAM</name>
<evidence type="ECO:0000313" key="2">
    <source>
        <dbReference type="EMBL" id="KAF9507268.1"/>
    </source>
</evidence>
<dbReference type="EMBL" id="MU129086">
    <property type="protein sequence ID" value="KAF9507268.1"/>
    <property type="molecule type" value="Genomic_DNA"/>
</dbReference>
<protein>
    <submittedName>
        <fullName evidence="2">Uncharacterized protein</fullName>
    </submittedName>
</protein>
<feature type="region of interest" description="Disordered" evidence="1">
    <location>
        <begin position="1"/>
        <end position="76"/>
    </location>
</feature>
<dbReference type="Proteomes" id="UP000886523">
    <property type="component" value="Unassembled WGS sequence"/>
</dbReference>
<keyword evidence="3" id="KW-1185">Reference proteome</keyword>
<reference evidence="2" key="1">
    <citation type="journal article" date="2020" name="Nat. Commun.">
        <title>Large-scale genome sequencing of mycorrhizal fungi provides insights into the early evolution of symbiotic traits.</title>
        <authorList>
            <person name="Miyauchi S."/>
            <person name="Kiss E."/>
            <person name="Kuo A."/>
            <person name="Drula E."/>
            <person name="Kohler A."/>
            <person name="Sanchez-Garcia M."/>
            <person name="Morin E."/>
            <person name="Andreopoulos B."/>
            <person name="Barry K.W."/>
            <person name="Bonito G."/>
            <person name="Buee M."/>
            <person name="Carver A."/>
            <person name="Chen C."/>
            <person name="Cichocki N."/>
            <person name="Clum A."/>
            <person name="Culley D."/>
            <person name="Crous P.W."/>
            <person name="Fauchery L."/>
            <person name="Girlanda M."/>
            <person name="Hayes R.D."/>
            <person name="Keri Z."/>
            <person name="LaButti K."/>
            <person name="Lipzen A."/>
            <person name="Lombard V."/>
            <person name="Magnuson J."/>
            <person name="Maillard F."/>
            <person name="Murat C."/>
            <person name="Nolan M."/>
            <person name="Ohm R.A."/>
            <person name="Pangilinan J."/>
            <person name="Pereira M.F."/>
            <person name="Perotto S."/>
            <person name="Peter M."/>
            <person name="Pfister S."/>
            <person name="Riley R."/>
            <person name="Sitrit Y."/>
            <person name="Stielow J.B."/>
            <person name="Szollosi G."/>
            <person name="Zifcakova L."/>
            <person name="Stursova M."/>
            <person name="Spatafora J.W."/>
            <person name="Tedersoo L."/>
            <person name="Vaario L.M."/>
            <person name="Yamada A."/>
            <person name="Yan M."/>
            <person name="Wang P."/>
            <person name="Xu J."/>
            <person name="Bruns T."/>
            <person name="Baldrian P."/>
            <person name="Vilgalys R."/>
            <person name="Dunand C."/>
            <person name="Henrissat B."/>
            <person name="Grigoriev I.V."/>
            <person name="Hibbett D."/>
            <person name="Nagy L.G."/>
            <person name="Martin F.M."/>
        </authorList>
    </citation>
    <scope>NUCLEOTIDE SEQUENCE</scope>
    <source>
        <strain evidence="2">UP504</strain>
    </source>
</reference>
<organism evidence="2 3">
    <name type="scientific">Hydnum rufescens UP504</name>
    <dbReference type="NCBI Taxonomy" id="1448309"/>
    <lineage>
        <taxon>Eukaryota</taxon>
        <taxon>Fungi</taxon>
        <taxon>Dikarya</taxon>
        <taxon>Basidiomycota</taxon>
        <taxon>Agaricomycotina</taxon>
        <taxon>Agaricomycetes</taxon>
        <taxon>Cantharellales</taxon>
        <taxon>Hydnaceae</taxon>
        <taxon>Hydnum</taxon>
    </lineage>
</organism>
<feature type="compositionally biased region" description="Polar residues" evidence="1">
    <location>
        <begin position="1"/>
        <end position="17"/>
    </location>
</feature>
<accession>A0A9P6AK76</accession>